<evidence type="ECO:0000256" key="1">
    <source>
        <dbReference type="RuleBase" id="RU363044"/>
    </source>
</evidence>
<keyword evidence="1" id="KW-0547">Nucleotide-binding</keyword>
<dbReference type="AlphaFoldDB" id="A0A1X6PIB5"/>
<dbReference type="Pfam" id="PF05970">
    <property type="entry name" value="PIF1"/>
    <property type="match status" value="1"/>
</dbReference>
<dbReference type="Gene3D" id="3.40.50.300">
    <property type="entry name" value="P-loop containing nucleotide triphosphate hydrolases"/>
    <property type="match status" value="1"/>
</dbReference>
<feature type="domain" description="DNA helicase Pif1-like DEAD-box helicase" evidence="2">
    <location>
        <begin position="27"/>
        <end position="171"/>
    </location>
</feature>
<dbReference type="GO" id="GO:0016887">
    <property type="term" value="F:ATP hydrolysis activity"/>
    <property type="evidence" value="ECO:0007669"/>
    <property type="project" value="RHEA"/>
</dbReference>
<dbReference type="SUPFAM" id="SSF52540">
    <property type="entry name" value="P-loop containing nucleoside triphosphate hydrolases"/>
    <property type="match status" value="1"/>
</dbReference>
<gene>
    <name evidence="3" type="ORF">BU14_0048s0039</name>
</gene>
<keyword evidence="1" id="KW-0347">Helicase</keyword>
<name>A0A1X6PIB5_PORUM</name>
<evidence type="ECO:0000259" key="2">
    <source>
        <dbReference type="Pfam" id="PF05970"/>
    </source>
</evidence>
<organism evidence="3 4">
    <name type="scientific">Porphyra umbilicalis</name>
    <name type="common">Purple laver</name>
    <name type="synonym">Red alga</name>
    <dbReference type="NCBI Taxonomy" id="2786"/>
    <lineage>
        <taxon>Eukaryota</taxon>
        <taxon>Rhodophyta</taxon>
        <taxon>Bangiophyceae</taxon>
        <taxon>Bangiales</taxon>
        <taxon>Bangiaceae</taxon>
        <taxon>Porphyra</taxon>
    </lineage>
</organism>
<dbReference type="PANTHER" id="PTHR47642:SF5">
    <property type="entry name" value="ATP-DEPENDENT DNA HELICASE"/>
    <property type="match status" value="1"/>
</dbReference>
<keyword evidence="1" id="KW-0234">DNA repair</keyword>
<comment type="cofactor">
    <cofactor evidence="1">
        <name>Mg(2+)</name>
        <dbReference type="ChEBI" id="CHEBI:18420"/>
    </cofactor>
</comment>
<dbReference type="Proteomes" id="UP000218209">
    <property type="component" value="Unassembled WGS sequence"/>
</dbReference>
<evidence type="ECO:0000313" key="3">
    <source>
        <dbReference type="EMBL" id="OSX80624.1"/>
    </source>
</evidence>
<comment type="similarity">
    <text evidence="1">Belongs to the helicase family.</text>
</comment>
<dbReference type="PANTHER" id="PTHR47642">
    <property type="entry name" value="ATP-DEPENDENT DNA HELICASE"/>
    <property type="match status" value="1"/>
</dbReference>
<dbReference type="EMBL" id="KV918771">
    <property type="protein sequence ID" value="OSX80624.1"/>
    <property type="molecule type" value="Genomic_DNA"/>
</dbReference>
<dbReference type="GO" id="GO:0005524">
    <property type="term" value="F:ATP binding"/>
    <property type="evidence" value="ECO:0007669"/>
    <property type="project" value="UniProtKB-KW"/>
</dbReference>
<keyword evidence="1" id="KW-0067">ATP-binding</keyword>
<dbReference type="GO" id="GO:0006310">
    <property type="term" value="P:DNA recombination"/>
    <property type="evidence" value="ECO:0007669"/>
    <property type="project" value="UniProtKB-KW"/>
</dbReference>
<evidence type="ECO:0000313" key="4">
    <source>
        <dbReference type="Proteomes" id="UP000218209"/>
    </source>
</evidence>
<dbReference type="CDD" id="cd18809">
    <property type="entry name" value="SF1_C_RecD"/>
    <property type="match status" value="1"/>
</dbReference>
<dbReference type="EC" id="5.6.2.3" evidence="1"/>
<comment type="catalytic activity">
    <reaction evidence="1">
        <text>ATP + H2O = ADP + phosphate + H(+)</text>
        <dbReference type="Rhea" id="RHEA:13065"/>
        <dbReference type="ChEBI" id="CHEBI:15377"/>
        <dbReference type="ChEBI" id="CHEBI:15378"/>
        <dbReference type="ChEBI" id="CHEBI:30616"/>
        <dbReference type="ChEBI" id="CHEBI:43474"/>
        <dbReference type="ChEBI" id="CHEBI:456216"/>
        <dbReference type="EC" id="5.6.2.3"/>
    </reaction>
</comment>
<sequence>MAGRGGGGAHQRLHQVIGIDVRSHAFYLSGSNVALLGRAECEKSEVMRRMVSASRLNWGSERVAVVALSGAAALVIGGQTLHSIFGMDTRPMSKEGWLRETLLRANVVRRLKALRVMFINEVCTLPSSVFTRVAFVMRRVAPPNLQHFPFAGCQLVSAGDPLQVVPVKVTDTSVDGMVFNCPAWRSTFAGAAGKDRVRWGRAGDLAIGIINETWSNTFKSPIIKMRILKSAVLSINEAKLRTIDSPMRIFTGHDVVVSGDATVVEKAVSALRSCVYLSLSLKQSAFVILTRKVDGIAPGARGTVTEFKHRSDAAGCELLEEDVGVACDFNGKLMEVSRMRYSAYNSAGVEVAYCEQIPLILGWAVTVNRAQGLTLDAVEIDFKLDTWPTCGLVYTTLSRVRSFSCLRVRGLRRSHIRVSRCAVAFYESELVECGIDPRDNGRPTAA</sequence>
<dbReference type="InterPro" id="IPR010285">
    <property type="entry name" value="DNA_helicase_pif1-like_DEAD"/>
</dbReference>
<reference evidence="3 4" key="1">
    <citation type="submission" date="2017-03" db="EMBL/GenBank/DDBJ databases">
        <title>WGS assembly of Porphyra umbilicalis.</title>
        <authorList>
            <person name="Brawley S.H."/>
            <person name="Blouin N.A."/>
            <person name="Ficko-Blean E."/>
            <person name="Wheeler G.L."/>
            <person name="Lohr M."/>
            <person name="Goodson H.V."/>
            <person name="Jenkins J.W."/>
            <person name="Blaby-Haas C.E."/>
            <person name="Helliwell K.E."/>
            <person name="Chan C."/>
            <person name="Marriage T."/>
            <person name="Bhattacharya D."/>
            <person name="Klein A.S."/>
            <person name="Badis Y."/>
            <person name="Brodie J."/>
            <person name="Cao Y."/>
            <person name="Collen J."/>
            <person name="Dittami S.M."/>
            <person name="Gachon C.M."/>
            <person name="Green B.R."/>
            <person name="Karpowicz S."/>
            <person name="Kim J.W."/>
            <person name="Kudahl U."/>
            <person name="Lin S."/>
            <person name="Michel G."/>
            <person name="Mittag M."/>
            <person name="Olson B.J."/>
            <person name="Pangilinan J."/>
            <person name="Peng Y."/>
            <person name="Qiu H."/>
            <person name="Shu S."/>
            <person name="Singer J.T."/>
            <person name="Smith A.G."/>
            <person name="Sprecher B.N."/>
            <person name="Wagner V."/>
            <person name="Wang W."/>
            <person name="Wang Z.-Y."/>
            <person name="Yan J."/>
            <person name="Yarish C."/>
            <person name="Zoeuner-Riek S."/>
            <person name="Zhuang Y."/>
            <person name="Zou Y."/>
            <person name="Lindquist E.A."/>
            <person name="Grimwood J."/>
            <person name="Barry K."/>
            <person name="Rokhsar D.S."/>
            <person name="Schmutz J."/>
            <person name="Stiller J.W."/>
            <person name="Grossman A.R."/>
            <person name="Prochnik S.E."/>
        </authorList>
    </citation>
    <scope>NUCLEOTIDE SEQUENCE [LARGE SCALE GENOMIC DNA]</scope>
    <source>
        <strain evidence="3">4086291</strain>
    </source>
</reference>
<keyword evidence="1" id="KW-0378">Hydrolase</keyword>
<dbReference type="InterPro" id="IPR051055">
    <property type="entry name" value="PIF1_helicase"/>
</dbReference>
<dbReference type="GO" id="GO:0000723">
    <property type="term" value="P:telomere maintenance"/>
    <property type="evidence" value="ECO:0007669"/>
    <property type="project" value="InterPro"/>
</dbReference>
<keyword evidence="1" id="KW-0233">DNA recombination</keyword>
<protein>
    <recommendedName>
        <fullName evidence="1">ATP-dependent DNA helicase</fullName>
        <ecNumber evidence="1">5.6.2.3</ecNumber>
    </recommendedName>
</protein>
<dbReference type="GO" id="GO:0006281">
    <property type="term" value="P:DNA repair"/>
    <property type="evidence" value="ECO:0007669"/>
    <property type="project" value="UniProtKB-KW"/>
</dbReference>
<proteinExistence type="inferred from homology"/>
<accession>A0A1X6PIB5</accession>
<keyword evidence="1" id="KW-0227">DNA damage</keyword>
<dbReference type="OrthoDB" id="1934841at2759"/>
<dbReference type="GO" id="GO:0043139">
    <property type="term" value="F:5'-3' DNA helicase activity"/>
    <property type="evidence" value="ECO:0007669"/>
    <property type="project" value="UniProtKB-EC"/>
</dbReference>
<keyword evidence="4" id="KW-1185">Reference proteome</keyword>
<dbReference type="InterPro" id="IPR027417">
    <property type="entry name" value="P-loop_NTPase"/>
</dbReference>